<dbReference type="Gene3D" id="3.10.450.50">
    <property type="match status" value="1"/>
</dbReference>
<dbReference type="STRING" id="297318.BK138_09985"/>
<sequence length="125" mass="13522">MPQEDVIKTVMKQYIDRFNQDDVEGVLSLFGEEATVEDPVGSPAVEGKSAIAEFYKKVVNGNTRIRLEGPIRGSHGNSGAMALQITTSAEGKTISIPVIEVMTFDEQGSIASMKAYWGPGDMVIK</sequence>
<dbReference type="SUPFAM" id="SSF54427">
    <property type="entry name" value="NTF2-like"/>
    <property type="match status" value="1"/>
</dbReference>
<keyword evidence="2" id="KW-0413">Isomerase</keyword>
<evidence type="ECO:0000313" key="3">
    <source>
        <dbReference type="Proteomes" id="UP000187172"/>
    </source>
</evidence>
<name>A0A1R1F420_9BACL</name>
<dbReference type="RefSeq" id="WP_076168916.1">
    <property type="nucleotide sequence ID" value="NZ_MRTP01000001.1"/>
</dbReference>
<accession>A0A1R1F420</accession>
<dbReference type="Proteomes" id="UP000187172">
    <property type="component" value="Unassembled WGS sequence"/>
</dbReference>
<dbReference type="InterPro" id="IPR032710">
    <property type="entry name" value="NTF2-like_dom_sf"/>
</dbReference>
<organism evidence="2 3">
    <name type="scientific">Paenibacillus rhizosphaerae</name>
    <dbReference type="NCBI Taxonomy" id="297318"/>
    <lineage>
        <taxon>Bacteria</taxon>
        <taxon>Bacillati</taxon>
        <taxon>Bacillota</taxon>
        <taxon>Bacilli</taxon>
        <taxon>Bacillales</taxon>
        <taxon>Paenibacillaceae</taxon>
        <taxon>Paenibacillus</taxon>
    </lineage>
</organism>
<proteinExistence type="predicted"/>
<keyword evidence="3" id="KW-1185">Reference proteome</keyword>
<evidence type="ECO:0000259" key="1">
    <source>
        <dbReference type="Pfam" id="PF12680"/>
    </source>
</evidence>
<feature type="domain" description="SnoaL-like" evidence="1">
    <location>
        <begin position="12"/>
        <end position="112"/>
    </location>
</feature>
<gene>
    <name evidence="2" type="ORF">BK138_09985</name>
</gene>
<dbReference type="EMBL" id="MRTP01000001">
    <property type="protein sequence ID" value="OMF58801.1"/>
    <property type="molecule type" value="Genomic_DNA"/>
</dbReference>
<dbReference type="GO" id="GO:0016853">
    <property type="term" value="F:isomerase activity"/>
    <property type="evidence" value="ECO:0007669"/>
    <property type="project" value="UniProtKB-KW"/>
</dbReference>
<dbReference type="AlphaFoldDB" id="A0A1R1F420"/>
<reference evidence="2 3" key="1">
    <citation type="submission" date="2016-11" db="EMBL/GenBank/DDBJ databases">
        <title>Paenibacillus species isolates.</title>
        <authorList>
            <person name="Beno S.M."/>
        </authorList>
    </citation>
    <scope>NUCLEOTIDE SEQUENCE [LARGE SCALE GENOMIC DNA]</scope>
    <source>
        <strain evidence="2 3">FSL R5-0378</strain>
    </source>
</reference>
<protein>
    <submittedName>
        <fullName evidence="2">Steroid delta-isomerase</fullName>
    </submittedName>
</protein>
<dbReference type="Pfam" id="PF12680">
    <property type="entry name" value="SnoaL_2"/>
    <property type="match status" value="1"/>
</dbReference>
<evidence type="ECO:0000313" key="2">
    <source>
        <dbReference type="EMBL" id="OMF58801.1"/>
    </source>
</evidence>
<comment type="caution">
    <text evidence="2">The sequence shown here is derived from an EMBL/GenBank/DDBJ whole genome shotgun (WGS) entry which is preliminary data.</text>
</comment>
<dbReference type="InterPro" id="IPR037401">
    <property type="entry name" value="SnoaL-like"/>
</dbReference>